<organism evidence="2">
    <name type="scientific">Chromera velia CCMP2878</name>
    <dbReference type="NCBI Taxonomy" id="1169474"/>
    <lineage>
        <taxon>Eukaryota</taxon>
        <taxon>Sar</taxon>
        <taxon>Alveolata</taxon>
        <taxon>Colpodellida</taxon>
        <taxon>Chromeraceae</taxon>
        <taxon>Chromera</taxon>
    </lineage>
</organism>
<name>A0A0G4HB10_9ALVE</name>
<proteinExistence type="predicted"/>
<dbReference type="EMBL" id="CDMZ01002179">
    <property type="protein sequence ID" value="CEM41145.1"/>
    <property type="molecule type" value="Genomic_DNA"/>
</dbReference>
<feature type="region of interest" description="Disordered" evidence="1">
    <location>
        <begin position="82"/>
        <end position="101"/>
    </location>
</feature>
<evidence type="ECO:0000256" key="1">
    <source>
        <dbReference type="SAM" id="MobiDB-lite"/>
    </source>
</evidence>
<reference evidence="2" key="1">
    <citation type="submission" date="2014-11" db="EMBL/GenBank/DDBJ databases">
        <authorList>
            <person name="Otto D Thomas"/>
            <person name="Naeem Raeece"/>
        </authorList>
    </citation>
    <scope>NUCLEOTIDE SEQUENCE</scope>
</reference>
<evidence type="ECO:0000313" key="2">
    <source>
        <dbReference type="EMBL" id="CEM41145.1"/>
    </source>
</evidence>
<gene>
    <name evidence="2" type="ORF">Cvel_6149</name>
</gene>
<dbReference type="AlphaFoldDB" id="A0A0G4HB10"/>
<sequence>MMKNPFREWALPCWRKVAVLLVLPAVLTSFIGFFLLVEASSSNLFEGFLRFPPKGARRTKLRMGPWRRCWLQFVPKAQRRWRGEGASWPALKTRTEKKSPE</sequence>
<dbReference type="VEuPathDB" id="CryptoDB:Cvel_6149"/>
<accession>A0A0G4HB10</accession>
<protein>
    <submittedName>
        <fullName evidence="2">Uncharacterized protein</fullName>
    </submittedName>
</protein>